<dbReference type="Gene3D" id="3.40.630.10">
    <property type="entry name" value="Zn peptidases"/>
    <property type="match status" value="1"/>
</dbReference>
<dbReference type="AlphaFoldDB" id="A0A4Q2VBA8"/>
<dbReference type="SUPFAM" id="SSF55031">
    <property type="entry name" value="Bacterial exopeptidase dimerisation domain"/>
    <property type="match status" value="1"/>
</dbReference>
<proteinExistence type="predicted"/>
<dbReference type="Proteomes" id="UP000290540">
    <property type="component" value="Unassembled WGS sequence"/>
</dbReference>
<evidence type="ECO:0008006" key="3">
    <source>
        <dbReference type="Google" id="ProtNLM"/>
    </source>
</evidence>
<dbReference type="SUPFAM" id="SSF53187">
    <property type="entry name" value="Zn-dependent exopeptidases"/>
    <property type="match status" value="1"/>
</dbReference>
<dbReference type="InterPro" id="IPR036264">
    <property type="entry name" value="Bact_exopeptidase_dim_dom"/>
</dbReference>
<dbReference type="PANTHER" id="PTHR30575:SF8">
    <property type="entry name" value="PEPTIDASE M20 DOMAIN-CONTAINING PROTEIN 2"/>
    <property type="match status" value="1"/>
</dbReference>
<dbReference type="InterPro" id="IPR052030">
    <property type="entry name" value="Peptidase_M20/M20A_hydrolases"/>
</dbReference>
<dbReference type="PANTHER" id="PTHR30575">
    <property type="entry name" value="PEPTIDASE M20"/>
    <property type="match status" value="1"/>
</dbReference>
<protein>
    <recommendedName>
        <fullName evidence="3">Peptidase M20 dimerisation domain-containing protein</fullName>
    </recommendedName>
</protein>
<comment type="caution">
    <text evidence="1">The sequence shown here is derived from an EMBL/GenBank/DDBJ whole genome shotgun (WGS) entry which is preliminary data.</text>
</comment>
<gene>
    <name evidence="1" type="ORF">BFJ63_vAg15669</name>
</gene>
<sequence>MTVFAKQDIQRAVDEYIATLNSSLWALNQQIHRNPELAYQEHHAHDAICEFLEAHDIPVTRHAHGLSTAFEAIAGSESGRCVNFNAEYDALPNIGHACGHNLIATASLTGFMALAFLIRKFGLLGQAQLLGTPAEEDGGGKIDLISKGAYDNVDVSLMMHPFSVDEFPDPNVVGIAGRASISCYDIVATFHGVSAHASASPWQGVNALDALVGNIAVMTEAP</sequence>
<dbReference type="GO" id="GO:0016805">
    <property type="term" value="F:dipeptidase activity"/>
    <property type="evidence" value="ECO:0007669"/>
    <property type="project" value="TreeGrafter"/>
</dbReference>
<evidence type="ECO:0000313" key="1">
    <source>
        <dbReference type="EMBL" id="RYC81443.1"/>
    </source>
</evidence>
<dbReference type="EMBL" id="MQTW01000246">
    <property type="protein sequence ID" value="RYC81443.1"/>
    <property type="molecule type" value="Genomic_DNA"/>
</dbReference>
<accession>A0A4Q2VBA8</accession>
<organism evidence="1 2">
    <name type="scientific">Fusarium oxysporum f. sp. narcissi</name>
    <dbReference type="NCBI Taxonomy" id="451672"/>
    <lineage>
        <taxon>Eukaryota</taxon>
        <taxon>Fungi</taxon>
        <taxon>Dikarya</taxon>
        <taxon>Ascomycota</taxon>
        <taxon>Pezizomycotina</taxon>
        <taxon>Sordariomycetes</taxon>
        <taxon>Hypocreomycetidae</taxon>
        <taxon>Hypocreales</taxon>
        <taxon>Nectriaceae</taxon>
        <taxon>Fusarium</taxon>
        <taxon>Fusarium oxysporum species complex</taxon>
    </lineage>
</organism>
<name>A0A4Q2VBA8_FUSOX</name>
<reference evidence="1 2" key="1">
    <citation type="submission" date="2016-12" db="EMBL/GenBank/DDBJ databases">
        <title>Draft genome sequence of Fusarium oxysporum causing rot on Narcissus.</title>
        <authorList>
            <person name="Armitage A.D."/>
            <person name="Taylor A."/>
            <person name="Clarkson J.P."/>
            <person name="Harrison R.J."/>
            <person name="Jackson A.C."/>
        </authorList>
    </citation>
    <scope>NUCLEOTIDE SEQUENCE [LARGE SCALE GENOMIC DNA]</scope>
    <source>
        <strain evidence="1 2">N139</strain>
    </source>
</reference>
<evidence type="ECO:0000313" key="2">
    <source>
        <dbReference type="Proteomes" id="UP000290540"/>
    </source>
</evidence>